<dbReference type="InterPro" id="IPR018780">
    <property type="entry name" value="TBORCS5"/>
</dbReference>
<sequence>MGIEQSTGRSIDQKSQPRSQRGRTLKSVQSITSERDVEGRSSPGPSIISEPDVPYISYTANKPISSGDSPISKKKSHPAISNLRRSRSETRQPSIESINKKGGIVTVSKPTILERSISDTDLSRLQALPLLLPVIKSSISSTYSRDNEIMHSLDTPAWQKIALSLEATLRKSATETSSEQQRLGLKIRQIDETISLLMHQFSERQKVYSRAAERFSRVGEINHSLSKCEMNIKYITELSSELNALLPDDEKLEPLIWSSG</sequence>
<gene>
    <name evidence="8" type="ORF">QYM36_011193</name>
</gene>
<dbReference type="PANTHER" id="PTHR31634">
    <property type="entry name" value="BLOC-1-RELATED COMPLEX SUBUNIT 5"/>
    <property type="match status" value="1"/>
</dbReference>
<evidence type="ECO:0000313" key="9">
    <source>
        <dbReference type="Proteomes" id="UP001187531"/>
    </source>
</evidence>
<comment type="subcellular location">
    <subcellularLocation>
        <location evidence="1">Lysosome membrane</location>
        <topology evidence="1">Lipid-anchor</topology>
        <orientation evidence="1">Cytoplasmic side</orientation>
    </subcellularLocation>
</comment>
<accession>A0AA88KYM1</accession>
<dbReference type="PANTHER" id="PTHR31634:SF2">
    <property type="entry name" value="BLOC-1-RELATED COMPLEX SUBUNIT 5"/>
    <property type="match status" value="1"/>
</dbReference>
<keyword evidence="4" id="KW-0472">Membrane</keyword>
<dbReference type="AlphaFoldDB" id="A0AA88KYM1"/>
<dbReference type="GO" id="GO:0072384">
    <property type="term" value="P:organelle transport along microtubule"/>
    <property type="evidence" value="ECO:0007669"/>
    <property type="project" value="TreeGrafter"/>
</dbReference>
<dbReference type="GO" id="GO:0098574">
    <property type="term" value="C:cytoplasmic side of lysosomal membrane"/>
    <property type="evidence" value="ECO:0007669"/>
    <property type="project" value="TreeGrafter"/>
</dbReference>
<dbReference type="Pfam" id="PF10158">
    <property type="entry name" value="LOH1CR12"/>
    <property type="match status" value="1"/>
</dbReference>
<comment type="caution">
    <text evidence="8">The sequence shown here is derived from an EMBL/GenBank/DDBJ whole genome shotgun (WGS) entry which is preliminary data.</text>
</comment>
<protein>
    <recommendedName>
        <fullName evidence="3">BLOC-1-related complex subunit 5</fullName>
    </recommendedName>
</protein>
<dbReference type="GO" id="GO:0099078">
    <property type="term" value="C:BORC complex"/>
    <property type="evidence" value="ECO:0007669"/>
    <property type="project" value="TreeGrafter"/>
</dbReference>
<feature type="compositionally biased region" description="Polar residues" evidence="7">
    <location>
        <begin position="1"/>
        <end position="19"/>
    </location>
</feature>
<evidence type="ECO:0000256" key="5">
    <source>
        <dbReference type="ARBA" id="ARBA00023228"/>
    </source>
</evidence>
<dbReference type="CDD" id="cd22789">
    <property type="entry name" value="BORCS5-like"/>
    <property type="match status" value="1"/>
</dbReference>
<proteinExistence type="inferred from homology"/>
<evidence type="ECO:0000256" key="1">
    <source>
        <dbReference type="ARBA" id="ARBA00004122"/>
    </source>
</evidence>
<dbReference type="EMBL" id="JAVRJZ010000015">
    <property type="protein sequence ID" value="KAK2712422.1"/>
    <property type="molecule type" value="Genomic_DNA"/>
</dbReference>
<keyword evidence="9" id="KW-1185">Reference proteome</keyword>
<dbReference type="GO" id="GO:1903744">
    <property type="term" value="P:positive regulation of anterograde synaptic vesicle transport"/>
    <property type="evidence" value="ECO:0007669"/>
    <property type="project" value="TreeGrafter"/>
</dbReference>
<reference evidence="8" key="1">
    <citation type="submission" date="2023-07" db="EMBL/GenBank/DDBJ databases">
        <title>Chromosome-level genome assembly of Artemia franciscana.</title>
        <authorList>
            <person name="Jo E."/>
        </authorList>
    </citation>
    <scope>NUCLEOTIDE SEQUENCE</scope>
    <source>
        <tissue evidence="8">Whole body</tissue>
    </source>
</reference>
<dbReference type="EMBL" id="JAVRJZ010000015">
    <property type="protein sequence ID" value="KAK2712423.1"/>
    <property type="molecule type" value="Genomic_DNA"/>
</dbReference>
<evidence type="ECO:0000256" key="4">
    <source>
        <dbReference type="ARBA" id="ARBA00023136"/>
    </source>
</evidence>
<evidence type="ECO:0000256" key="7">
    <source>
        <dbReference type="SAM" id="MobiDB-lite"/>
    </source>
</evidence>
<dbReference type="GO" id="GO:0032418">
    <property type="term" value="P:lysosome localization"/>
    <property type="evidence" value="ECO:0007669"/>
    <property type="project" value="InterPro"/>
</dbReference>
<keyword evidence="5" id="KW-0458">Lysosome</keyword>
<dbReference type="GO" id="GO:0030672">
    <property type="term" value="C:synaptic vesicle membrane"/>
    <property type="evidence" value="ECO:0007669"/>
    <property type="project" value="TreeGrafter"/>
</dbReference>
<feature type="compositionally biased region" description="Polar residues" evidence="7">
    <location>
        <begin position="58"/>
        <end position="69"/>
    </location>
</feature>
<comment type="similarity">
    <text evidence="2">Belongs to the BORCS5 family.</text>
</comment>
<keyword evidence="6" id="KW-0449">Lipoprotein</keyword>
<name>A0AA88KYM1_ARTSF</name>
<feature type="region of interest" description="Disordered" evidence="7">
    <location>
        <begin position="1"/>
        <end position="97"/>
    </location>
</feature>
<evidence type="ECO:0000256" key="6">
    <source>
        <dbReference type="ARBA" id="ARBA00023288"/>
    </source>
</evidence>
<dbReference type="Proteomes" id="UP001187531">
    <property type="component" value="Unassembled WGS sequence"/>
</dbReference>
<evidence type="ECO:0000313" key="8">
    <source>
        <dbReference type="EMBL" id="KAK2712423.1"/>
    </source>
</evidence>
<evidence type="ECO:0000256" key="2">
    <source>
        <dbReference type="ARBA" id="ARBA00010235"/>
    </source>
</evidence>
<evidence type="ECO:0000256" key="3">
    <source>
        <dbReference type="ARBA" id="ARBA00022300"/>
    </source>
</evidence>
<organism evidence="8 9">
    <name type="scientific">Artemia franciscana</name>
    <name type="common">Brine shrimp</name>
    <name type="synonym">Artemia sanfranciscana</name>
    <dbReference type="NCBI Taxonomy" id="6661"/>
    <lineage>
        <taxon>Eukaryota</taxon>
        <taxon>Metazoa</taxon>
        <taxon>Ecdysozoa</taxon>
        <taxon>Arthropoda</taxon>
        <taxon>Crustacea</taxon>
        <taxon>Branchiopoda</taxon>
        <taxon>Anostraca</taxon>
        <taxon>Artemiidae</taxon>
        <taxon>Artemia</taxon>
    </lineage>
</organism>